<accession>A0A0F3N6C2</accession>
<comment type="caution">
    <text evidence="1">The sequence shown here is derived from an EMBL/GenBank/DDBJ whole genome shotgun (WGS) entry which is preliminary data.</text>
</comment>
<dbReference type="PATRIC" id="fig|1359164.3.peg.1482"/>
<evidence type="ECO:0000313" key="1">
    <source>
        <dbReference type="EMBL" id="KJV62469.1"/>
    </source>
</evidence>
<keyword evidence="2" id="KW-1185">Reference proteome</keyword>
<protein>
    <submittedName>
        <fullName evidence="1">Uncharacterized protein</fullName>
    </submittedName>
</protein>
<dbReference type="Proteomes" id="UP000033556">
    <property type="component" value="Unassembled WGS sequence"/>
</dbReference>
<reference evidence="1 2" key="1">
    <citation type="submission" date="2015-01" db="EMBL/GenBank/DDBJ databases">
        <title>Genome Sequencing of Rickettsiales.</title>
        <authorList>
            <person name="Daugherty S.C."/>
            <person name="Su Q."/>
            <person name="Abolude K."/>
            <person name="Beier-Sexton M."/>
            <person name="Carlyon J.A."/>
            <person name="Carter R."/>
            <person name="Day N.P."/>
            <person name="Dumler S.J."/>
            <person name="Dyachenko V."/>
            <person name="Godinez A."/>
            <person name="Kurtti T.J."/>
            <person name="Lichay M."/>
            <person name="Mullins K.E."/>
            <person name="Ott S."/>
            <person name="Pappas-Brown V."/>
            <person name="Paris D.H."/>
            <person name="Patel P."/>
            <person name="Richards A.L."/>
            <person name="Sadzewicz L."/>
            <person name="Sears K."/>
            <person name="Seidman D."/>
            <person name="Sengamalay N."/>
            <person name="Stenos J."/>
            <person name="Tallon L.J."/>
            <person name="Vincent G."/>
            <person name="Fraser C.M."/>
            <person name="Munderloh U."/>
            <person name="Dunning-Hotopp J.C."/>
        </authorList>
    </citation>
    <scope>NUCLEOTIDE SEQUENCE [LARGE SCALE GENOMIC DNA]</scope>
    <source>
        <strain evidence="1 2">Ac/Pa</strain>
    </source>
</reference>
<dbReference type="AlphaFoldDB" id="A0A0F3N6C2"/>
<proteinExistence type="predicted"/>
<dbReference type="EMBL" id="LANR01000001">
    <property type="protein sequence ID" value="KJV62469.1"/>
    <property type="molecule type" value="Genomic_DNA"/>
</dbReference>
<gene>
    <name evidence="1" type="ORF">APHACPA_1497</name>
</gene>
<sequence length="41" mass="4681">MLLHRVKSLLDIIPAKERIQKNKPIKTSFFVGATGFPLSRE</sequence>
<evidence type="ECO:0000313" key="2">
    <source>
        <dbReference type="Proteomes" id="UP000033556"/>
    </source>
</evidence>
<organism evidence="1 2">
    <name type="scientific">Rickettsia amblyommatis str. Ac/Pa</name>
    <dbReference type="NCBI Taxonomy" id="1359164"/>
    <lineage>
        <taxon>Bacteria</taxon>
        <taxon>Pseudomonadati</taxon>
        <taxon>Pseudomonadota</taxon>
        <taxon>Alphaproteobacteria</taxon>
        <taxon>Rickettsiales</taxon>
        <taxon>Rickettsiaceae</taxon>
        <taxon>Rickettsieae</taxon>
        <taxon>Rickettsia</taxon>
        <taxon>spotted fever group</taxon>
    </lineage>
</organism>
<name>A0A0F3N6C2_RICAM</name>